<dbReference type="Proteomes" id="UP000544107">
    <property type="component" value="Unassembled WGS sequence"/>
</dbReference>
<dbReference type="AlphaFoldDB" id="A0A7W6HSM8"/>
<dbReference type="OrthoDB" id="7909136at2"/>
<accession>A0A7W6HSM8</accession>
<dbReference type="EMBL" id="JACIED010000011">
    <property type="protein sequence ID" value="MBB4010675.1"/>
    <property type="molecule type" value="Genomic_DNA"/>
</dbReference>
<evidence type="ECO:0000313" key="2">
    <source>
        <dbReference type="Proteomes" id="UP000544107"/>
    </source>
</evidence>
<comment type="caution">
    <text evidence="1">The sequence shown here is derived from an EMBL/GenBank/DDBJ whole genome shotgun (WGS) entry which is preliminary data.</text>
</comment>
<reference evidence="1 2" key="1">
    <citation type="submission" date="2020-08" db="EMBL/GenBank/DDBJ databases">
        <title>Genomic Encyclopedia of Type Strains, Phase IV (KMG-IV): sequencing the most valuable type-strain genomes for metagenomic binning, comparative biology and taxonomic classification.</title>
        <authorList>
            <person name="Goeker M."/>
        </authorList>
    </citation>
    <scope>NUCLEOTIDE SEQUENCE [LARGE SCALE GENOMIC DNA]</scope>
    <source>
        <strain evidence="1 2">DSM 100021</strain>
    </source>
</reference>
<name>A0A7W6HSM8_9HYPH</name>
<evidence type="ECO:0008006" key="3">
    <source>
        <dbReference type="Google" id="ProtNLM"/>
    </source>
</evidence>
<dbReference type="RefSeq" id="WP_139310538.1">
    <property type="nucleotide sequence ID" value="NZ_JACIED010000011.1"/>
</dbReference>
<protein>
    <recommendedName>
        <fullName evidence="3">TnsA endonuclease N-terminal domain-containing protein</fullName>
    </recommendedName>
</protein>
<sequence>MMSYSHIDIRAALNAAYEQASKQIFYPRSTVRCSADPMFRSRLARDLGCILDIDPNVIAWLCLPLQFDTELGPHVPDFFVEYEGGLRFCLDAVETLELPEIREGAALAGHRYRGVSRAEIQAGYRLANARDMLRYAKTRTPLNDRLRLLSMLEEVGSMTIAESFGVFREVQPMTGVSWMVLHRLITVELDDAMLCPETVIRRFQR</sequence>
<gene>
    <name evidence="1" type="ORF">GGQ71_004977</name>
</gene>
<organism evidence="1 2">
    <name type="scientific">Allorhizobium taibaishanense</name>
    <dbReference type="NCBI Taxonomy" id="887144"/>
    <lineage>
        <taxon>Bacteria</taxon>
        <taxon>Pseudomonadati</taxon>
        <taxon>Pseudomonadota</taxon>
        <taxon>Alphaproteobacteria</taxon>
        <taxon>Hyphomicrobiales</taxon>
        <taxon>Rhizobiaceae</taxon>
        <taxon>Rhizobium/Agrobacterium group</taxon>
        <taxon>Allorhizobium</taxon>
    </lineage>
</organism>
<evidence type="ECO:0000313" key="1">
    <source>
        <dbReference type="EMBL" id="MBB4010675.1"/>
    </source>
</evidence>
<proteinExistence type="predicted"/>